<dbReference type="SUPFAM" id="SSF53822">
    <property type="entry name" value="Periplasmic binding protein-like I"/>
    <property type="match status" value="1"/>
</dbReference>
<dbReference type="PIRSF" id="PIRSF001220">
    <property type="entry name" value="L-ASNase_gatD"/>
    <property type="match status" value="1"/>
</dbReference>
<dbReference type="PIRSF" id="PIRSF500176">
    <property type="entry name" value="L_ASNase"/>
    <property type="match status" value="1"/>
</dbReference>
<sequence length="325" mass="33819">MKSIKQFAIAALAAATVGSVAAPALADSTGIGAIYLDDVGFYAAVRKGIQDSAKSMGKEIDLLETNARADPGAEASFIDRLISANVKAIILSAVSADGSVRAIKRAHEAGIPVVCYNTCINDADMKKYVYAYAVADPTEFGRQLGDVAADYFIAQGIKEPKIGVLNCEFVEVCVKRREGFEAALKAKVPGYVIAANQRGTVLDDAVSVSDQMLSANPDIDAFFGEGGDAGTGAVRTIKQRGLAGKVVVFAADMTSSAATELADFSVMKAVADVSGQGIGKLALEQALNGAEGKKAADIIVPMGISIFKSADEAKKWLETHKDGLS</sequence>
<evidence type="ECO:0000256" key="2">
    <source>
        <dbReference type="ARBA" id="ARBA00007639"/>
    </source>
</evidence>
<keyword evidence="5" id="KW-0813">Transport</keyword>
<dbReference type="Pfam" id="PF13407">
    <property type="entry name" value="Peripla_BP_4"/>
    <property type="match status" value="1"/>
</dbReference>
<accession>A0A1G9BQS1</accession>
<dbReference type="Proteomes" id="UP000198894">
    <property type="component" value="Unassembled WGS sequence"/>
</dbReference>
<evidence type="ECO:0000313" key="5">
    <source>
        <dbReference type="EMBL" id="SDK41851.1"/>
    </source>
</evidence>
<evidence type="ECO:0000256" key="3">
    <source>
        <dbReference type="SAM" id="SignalP"/>
    </source>
</evidence>
<dbReference type="GO" id="GO:0030288">
    <property type="term" value="C:outer membrane-bounded periplasmic space"/>
    <property type="evidence" value="ECO:0007669"/>
    <property type="project" value="TreeGrafter"/>
</dbReference>
<dbReference type="InterPro" id="IPR050555">
    <property type="entry name" value="Bact_Solute-Bind_Prot2"/>
</dbReference>
<feature type="domain" description="Periplasmic binding protein" evidence="4">
    <location>
        <begin position="40"/>
        <end position="294"/>
    </location>
</feature>
<protein>
    <submittedName>
        <fullName evidence="5">Simple sugar transport system substrate-binding protein</fullName>
    </submittedName>
</protein>
<keyword evidence="3" id="KW-0732">Signal</keyword>
<keyword evidence="6" id="KW-1185">Reference proteome</keyword>
<gene>
    <name evidence="5" type="ORF">SAMN05428953_11544</name>
</gene>
<proteinExistence type="inferred from homology"/>
<reference evidence="6" key="1">
    <citation type="submission" date="2016-10" db="EMBL/GenBank/DDBJ databases">
        <authorList>
            <person name="Varghese N."/>
            <person name="Submissions S."/>
        </authorList>
    </citation>
    <scope>NUCLEOTIDE SEQUENCE [LARGE SCALE GENOMIC DNA]</scope>
    <source>
        <strain evidence="6">CGMCC 1.11022</strain>
    </source>
</reference>
<dbReference type="AlphaFoldDB" id="A0A1G9BQS1"/>
<dbReference type="InterPro" id="IPR006034">
    <property type="entry name" value="Asparaginase/glutaminase-like"/>
</dbReference>
<keyword evidence="5" id="KW-0762">Sugar transport</keyword>
<comment type="subcellular location">
    <subcellularLocation>
        <location evidence="1">Periplasm</location>
    </subcellularLocation>
</comment>
<dbReference type="RefSeq" id="WP_091597210.1">
    <property type="nucleotide sequence ID" value="NZ_FNEE01000015.1"/>
</dbReference>
<evidence type="ECO:0000259" key="4">
    <source>
        <dbReference type="Pfam" id="PF13407"/>
    </source>
</evidence>
<dbReference type="InterPro" id="IPR028082">
    <property type="entry name" value="Peripla_BP_I"/>
</dbReference>
<evidence type="ECO:0000313" key="6">
    <source>
        <dbReference type="Proteomes" id="UP000198894"/>
    </source>
</evidence>
<organism evidence="5 6">
    <name type="scientific">Mesorhizobium muleiense</name>
    <dbReference type="NCBI Taxonomy" id="1004279"/>
    <lineage>
        <taxon>Bacteria</taxon>
        <taxon>Pseudomonadati</taxon>
        <taxon>Pseudomonadota</taxon>
        <taxon>Alphaproteobacteria</taxon>
        <taxon>Hyphomicrobiales</taxon>
        <taxon>Phyllobacteriaceae</taxon>
        <taxon>Mesorhizobium</taxon>
    </lineage>
</organism>
<dbReference type="PANTHER" id="PTHR30036">
    <property type="entry name" value="D-XYLOSE-BINDING PERIPLASMIC PROTEIN"/>
    <property type="match status" value="1"/>
</dbReference>
<dbReference type="EMBL" id="FNEE01000015">
    <property type="protein sequence ID" value="SDK41851.1"/>
    <property type="molecule type" value="Genomic_DNA"/>
</dbReference>
<dbReference type="GO" id="GO:0030246">
    <property type="term" value="F:carbohydrate binding"/>
    <property type="evidence" value="ECO:0007669"/>
    <property type="project" value="TreeGrafter"/>
</dbReference>
<dbReference type="InterPro" id="IPR025997">
    <property type="entry name" value="SBP_2_dom"/>
</dbReference>
<feature type="chain" id="PRO_5011684183" evidence="3">
    <location>
        <begin position="27"/>
        <end position="325"/>
    </location>
</feature>
<name>A0A1G9BQS1_9HYPH</name>
<dbReference type="Gene3D" id="3.40.50.2300">
    <property type="match status" value="2"/>
</dbReference>
<comment type="similarity">
    <text evidence="2">Belongs to the bacterial solute-binding protein 2 family.</text>
</comment>
<feature type="signal peptide" evidence="3">
    <location>
        <begin position="1"/>
        <end position="26"/>
    </location>
</feature>
<dbReference type="PANTHER" id="PTHR30036:SF7">
    <property type="entry name" value="ABC TRANSPORTER PERIPLASMIC-BINDING PROTEIN YPHF"/>
    <property type="match status" value="1"/>
</dbReference>
<evidence type="ECO:0000256" key="1">
    <source>
        <dbReference type="ARBA" id="ARBA00004418"/>
    </source>
</evidence>